<comment type="caution">
    <text evidence="11">The sequence shown here is derived from an EMBL/GenBank/DDBJ whole genome shotgun (WGS) entry which is preliminary data.</text>
</comment>
<evidence type="ECO:0000256" key="3">
    <source>
        <dbReference type="ARBA" id="ARBA00022723"/>
    </source>
</evidence>
<dbReference type="InterPro" id="IPR011766">
    <property type="entry name" value="TPP_enzyme_TPP-bd"/>
</dbReference>
<dbReference type="PANTHER" id="PTHR43452">
    <property type="entry name" value="PYRUVATE DECARBOXYLASE"/>
    <property type="match status" value="1"/>
</dbReference>
<evidence type="ECO:0000259" key="8">
    <source>
        <dbReference type="Pfam" id="PF00205"/>
    </source>
</evidence>
<evidence type="ECO:0000256" key="1">
    <source>
        <dbReference type="ARBA" id="ARBA00001964"/>
    </source>
</evidence>
<feature type="domain" description="Thiamine pyrophosphate enzyme N-terminal TPP-binding" evidence="10">
    <location>
        <begin position="637"/>
        <end position="732"/>
    </location>
</feature>
<dbReference type="EMBL" id="JACBPP010000009">
    <property type="protein sequence ID" value="KAF7999363.1"/>
    <property type="molecule type" value="Genomic_DNA"/>
</dbReference>
<keyword evidence="12" id="KW-1185">Reference proteome</keyword>
<dbReference type="InterPro" id="IPR012000">
    <property type="entry name" value="Thiamin_PyroP_enz_cen_dom"/>
</dbReference>
<dbReference type="InterPro" id="IPR047213">
    <property type="entry name" value="TPP_PYR_PDC_IPDC-like"/>
</dbReference>
<keyword evidence="3" id="KW-0479">Metal-binding</keyword>
<dbReference type="SUPFAM" id="SSF52467">
    <property type="entry name" value="DHS-like NAD/FAD-binding domain"/>
    <property type="match status" value="3"/>
</dbReference>
<dbReference type="GO" id="GO:0005829">
    <property type="term" value="C:cytosol"/>
    <property type="evidence" value="ECO:0007669"/>
    <property type="project" value="TreeGrafter"/>
</dbReference>
<dbReference type="GO" id="GO:0004737">
    <property type="term" value="F:pyruvate decarboxylase activity"/>
    <property type="evidence" value="ECO:0007669"/>
    <property type="project" value="TreeGrafter"/>
</dbReference>
<gene>
    <name evidence="11" type="ORF">HF325_006039</name>
</gene>
<dbReference type="CDD" id="cd02005">
    <property type="entry name" value="TPP_PDC_IPDC"/>
    <property type="match status" value="3"/>
</dbReference>
<dbReference type="PANTHER" id="PTHR43452:SF3">
    <property type="entry name" value="TRANSAMINATED AMINO ACID DECARBOXYLASE"/>
    <property type="match status" value="1"/>
</dbReference>
<feature type="domain" description="Thiamine pyrophosphate enzyme N-terminal TPP-binding" evidence="10">
    <location>
        <begin position="40"/>
        <end position="134"/>
    </location>
</feature>
<protein>
    <recommendedName>
        <fullName evidence="13">Pyruvate decarboxylase</fullName>
    </recommendedName>
</protein>
<feature type="domain" description="Thiamine pyrophosphate enzyme central" evidence="8">
    <location>
        <begin position="243"/>
        <end position="365"/>
    </location>
</feature>
<name>A0A8H7GPJ7_9ASCO</name>
<sequence length="1792" mass="200143">MAPIITKAPSEEPDIQYVSANEHIPLGEYLFLRICQANPKLRSVFGIPGDFNLALLEHLYTESVAEKVEFVGFCNELNSAYAADGYAKVIQGLSVLVTTYGVGELSALNGIAGAFAEYAPVLHIVGTTSTKQMDQARGAEPLSVRNIHHLVQNKNALAAPDHDVYKSIVDNFSVVQESLDSDALSNLTKIDKVLATILHERRPGYIFIPSDIPDIMVPKSRLDERLEFGELTDEPLLAEMSLRILEKLYASKRPSVLGDALADRLGAQDALDSFVQSLPSQFVKLFTTPLGRNIDETLPNFVGVYGGKLSSGPEVTNALEKQTDVLLALGHSNNEINSGAYSANYNEISDYVEVHPDYIMIDGEYVQTKDPQTGKRLFSIVDLIERISADLKVSKFAHKDDIDSITVKPALKQFALQDDVPAEVITQNKLTDFFNAYLKPNDILICETCSFLFGISDLRFPKGVSFFSQNFYGSIGYALPATFGASRAEKDLGTNRRVVLIQGDGSAQMTIQELSTFLRYETQAPEMFLLNNEGYTVERVIKGPTRSYNDIQDTWEWTEFFKIFGDRNGEKHEAEKINTTSELESLLGRKSSRKIPNMAPIITRALSHESIAEYRFAKPQIPLGEYLFLRIIQANPKIRSIFGIPGDFNLALLEHLYADSVGEKVEFVGFCNELNAAYAADGYAKIIESLSVLITTFGVGELSALNGIAGAFAEYAPVLHIVGTSSTRQISQAKDAKNENVKNIHHLVQNKNALAPPNHDVYKSVVENFSVVQESLDSDMLLNLERIDNVLTTVLHEKRPGYLFIPSDISDVLVPTSRLQEPLAIEEPANAALLAEMSVRILAKLHGSKKPFCSWRREALDSFVAKLPANFVKLFTTPMGRNIDEDLPNFVGVYSGNMSSGPEVVESLEKNSDFLLTLGYANNEINAGAYSTNFDLIQDYVEVHPDYILIDGEYVHTKDPETGKRLFSIVDLIDKLASSFQASKLVYNDNIVNNIKARRQIRLFALDDTGPTEMITQNKLTDFFNAYLKPNDVLVVETCSFLFGISDLKFPKGVLFFSQNFYGSIGYALPATFGVSRAIRDLDTNRRVLLIQGDGSAQMTIQEFSTYLRYEIQSPEIFLLNNEGYTVERVIKGPTRSYNDIQDNWEWTEFFKIFGDKACEKHQAEKVNTTSELEGLIGRKTSSKICLYELKLGKLDIPQRFKTFLAKKASSEESTYQITDEQIPLGEYLFLRICQANPKLRSVFGIPGDFSLALLEHLYTKLVAGKVEFVGFCNELNAAYAADGYAKHIDGLSVLLTTFGVGELSTLNAIAGAFTEYAPILHIVGTTSTKQAEQSRAAGTRDVRNIHHLVQNKNRFPMVESLSVCQESLDMDGDLNLEKIDTVLKMVTNERRPGYIFIPSDVSDIRVSADRLNQPLTFSELTDESVLENMALRILAKLYDSKNPSVLGDALADRFGGQIALDNLVEKLPSNFVKLFSTLLARNIDETLPNYIGVYSGKLSSDKIVIDELERNTDFLLTLGHANNEINSGVYSADLSAITEYVEVHPDYVFIDGEYVLVKNAETGKRMFSIVDLLTKLVSDLDASKMVHNNHAVNNIRARREIKLFSSLDTVSPEVITQNKLVDFFNGYLRPNDILLCDTCSFLFGVFELEFPRGVKFIAQTLYESIGYALPATFGAARAERDLGTNRRVVLIQGDGSAQMTIQEWSTYLRYDILSPEIFLLNNEGYTVERMIKGPTRSYNDIQDTWKWTEFFKIFGDEDCEKHEAEKINTTNELEALTGRKTSEKIRLYELN</sequence>
<dbReference type="Pfam" id="PF02776">
    <property type="entry name" value="TPP_enzyme_N"/>
    <property type="match status" value="3"/>
</dbReference>
<keyword evidence="7" id="KW-0456">Lyase</keyword>
<dbReference type="GO" id="GO:0030976">
    <property type="term" value="F:thiamine pyrophosphate binding"/>
    <property type="evidence" value="ECO:0007669"/>
    <property type="project" value="InterPro"/>
</dbReference>
<dbReference type="Gene3D" id="3.40.50.1220">
    <property type="entry name" value="TPP-binding domain"/>
    <property type="match status" value="3"/>
</dbReference>
<evidence type="ECO:0000313" key="11">
    <source>
        <dbReference type="EMBL" id="KAF7999363.1"/>
    </source>
</evidence>
<keyword evidence="4" id="KW-0210">Decarboxylase</keyword>
<dbReference type="OrthoDB" id="308383at2759"/>
<evidence type="ECO:0008006" key="13">
    <source>
        <dbReference type="Google" id="ProtNLM"/>
    </source>
</evidence>
<keyword evidence="6" id="KW-0786">Thiamine pyrophosphate</keyword>
<feature type="domain" description="Thiamine pyrophosphate enzyme N-terminal TPP-binding" evidence="10">
    <location>
        <begin position="1239"/>
        <end position="1334"/>
    </location>
</feature>
<dbReference type="CDD" id="cd07038">
    <property type="entry name" value="TPP_PYR_PDC_IPDC_like"/>
    <property type="match status" value="3"/>
</dbReference>
<evidence type="ECO:0000256" key="5">
    <source>
        <dbReference type="ARBA" id="ARBA00022842"/>
    </source>
</evidence>
<accession>A0A8H7GPJ7</accession>
<evidence type="ECO:0000259" key="9">
    <source>
        <dbReference type="Pfam" id="PF02775"/>
    </source>
</evidence>
<feature type="domain" description="Thiamine pyrophosphate enzyme TPP-binding" evidence="9">
    <location>
        <begin position="1651"/>
        <end position="1742"/>
    </location>
</feature>
<dbReference type="FunFam" id="3.40.50.970:FF:000024">
    <property type="entry name" value="Pyruvate decarboxylase isozyme"/>
    <property type="match status" value="3"/>
</dbReference>
<dbReference type="InterPro" id="IPR047214">
    <property type="entry name" value="TPP_PDC_IPDC"/>
</dbReference>
<proteinExistence type="inferred from homology"/>
<dbReference type="InterPro" id="IPR012110">
    <property type="entry name" value="PDC/IPDC-like"/>
</dbReference>
<evidence type="ECO:0000256" key="6">
    <source>
        <dbReference type="ARBA" id="ARBA00023052"/>
    </source>
</evidence>
<dbReference type="InterPro" id="IPR012001">
    <property type="entry name" value="Thiamin_PyroP_enz_TPP-bd_dom"/>
</dbReference>
<feature type="domain" description="Thiamine pyrophosphate enzyme TPP-binding" evidence="9">
    <location>
        <begin position="459"/>
        <end position="541"/>
    </location>
</feature>
<dbReference type="Pfam" id="PF02775">
    <property type="entry name" value="TPP_enzyme_C"/>
    <property type="match status" value="3"/>
</dbReference>
<dbReference type="GO" id="GO:0005634">
    <property type="term" value="C:nucleus"/>
    <property type="evidence" value="ECO:0007669"/>
    <property type="project" value="TreeGrafter"/>
</dbReference>
<evidence type="ECO:0000256" key="4">
    <source>
        <dbReference type="ARBA" id="ARBA00022793"/>
    </source>
</evidence>
<comment type="cofactor">
    <cofactor evidence="1">
        <name>thiamine diphosphate</name>
        <dbReference type="ChEBI" id="CHEBI:58937"/>
    </cofactor>
</comment>
<dbReference type="Gene3D" id="3.40.50.970">
    <property type="match status" value="6"/>
</dbReference>
<dbReference type="InterPro" id="IPR029061">
    <property type="entry name" value="THDP-binding"/>
</dbReference>
<organism evidence="11 12">
    <name type="scientific">Metschnikowia pulcherrima</name>
    <dbReference type="NCBI Taxonomy" id="27326"/>
    <lineage>
        <taxon>Eukaryota</taxon>
        <taxon>Fungi</taxon>
        <taxon>Dikarya</taxon>
        <taxon>Ascomycota</taxon>
        <taxon>Saccharomycotina</taxon>
        <taxon>Pichiomycetes</taxon>
        <taxon>Metschnikowiaceae</taxon>
        <taxon>Metschnikowia</taxon>
    </lineage>
</organism>
<evidence type="ECO:0000313" key="12">
    <source>
        <dbReference type="Proteomes" id="UP000649328"/>
    </source>
</evidence>
<evidence type="ECO:0000256" key="7">
    <source>
        <dbReference type="ARBA" id="ARBA00023239"/>
    </source>
</evidence>
<dbReference type="GO" id="GO:0000949">
    <property type="term" value="P:aromatic amino acid family catabolic process to alcohol via Ehrlich pathway"/>
    <property type="evidence" value="ECO:0007669"/>
    <property type="project" value="TreeGrafter"/>
</dbReference>
<keyword evidence="5" id="KW-0460">Magnesium</keyword>
<dbReference type="Pfam" id="PF00205">
    <property type="entry name" value="TPP_enzyme_M"/>
    <property type="match status" value="1"/>
</dbReference>
<evidence type="ECO:0000256" key="2">
    <source>
        <dbReference type="ARBA" id="ARBA00007812"/>
    </source>
</evidence>
<reference evidence="11" key="1">
    <citation type="submission" date="2020-10" db="EMBL/GenBank/DDBJ databases">
        <title>The Whole-Genome Sequence of Metschnikowia persimmonesis, a Novel Endophytic Yeast Species Isolated from Medicinal Plant Diospyros kaki Thumb.</title>
        <authorList>
            <person name="Rahmat E."/>
            <person name="Kang Y."/>
        </authorList>
    </citation>
    <scope>NUCLEOTIDE SEQUENCE</scope>
    <source>
        <strain evidence="11">KIOM G15050</strain>
    </source>
</reference>
<dbReference type="SUPFAM" id="SSF52518">
    <property type="entry name" value="Thiamin diphosphate-binding fold (THDP-binding)"/>
    <property type="match status" value="6"/>
</dbReference>
<evidence type="ECO:0000259" key="10">
    <source>
        <dbReference type="Pfam" id="PF02776"/>
    </source>
</evidence>
<dbReference type="Proteomes" id="UP000649328">
    <property type="component" value="Unassembled WGS sequence"/>
</dbReference>
<dbReference type="InterPro" id="IPR029035">
    <property type="entry name" value="DHS-like_NAD/FAD-binding_dom"/>
</dbReference>
<comment type="similarity">
    <text evidence="2">Belongs to the TPP enzyme family.</text>
</comment>
<dbReference type="GO" id="GO:0000287">
    <property type="term" value="F:magnesium ion binding"/>
    <property type="evidence" value="ECO:0007669"/>
    <property type="project" value="InterPro"/>
</dbReference>
<feature type="domain" description="Thiamine pyrophosphate enzyme TPP-binding" evidence="9">
    <location>
        <begin position="1056"/>
        <end position="1135"/>
    </location>
</feature>